<dbReference type="PATRIC" id="fig|1538.10.peg.3766"/>
<dbReference type="AlphaFoldDB" id="A0A168LKL9"/>
<dbReference type="SUPFAM" id="SSF51735">
    <property type="entry name" value="NAD(P)-binding Rossmann-fold domains"/>
    <property type="match status" value="1"/>
</dbReference>
<dbReference type="InterPro" id="IPR050857">
    <property type="entry name" value="D-2-hydroxyacid_DH"/>
</dbReference>
<evidence type="ECO:0000256" key="3">
    <source>
        <dbReference type="ARBA" id="ARBA00023027"/>
    </source>
</evidence>
<sequence length="307" mass="33768">MAKILITPRSFGKHSKEPFELLKQKGFELVVNPYGRILTQDEMIKEVSDVDGIIIGVDPLNAEVLKHAKKLKVISKYGVGTDNIDLDYAKNNNITVTIAKGANSDAVADYAFALMISVARKIVPIDRGCRKLDWSKVTSIGMHGKTLGLIGLGNIGKGVAKRANGFGMKILAYDVYKDKEFASKNNVEYVTIEKILKESDFISIHLPLTKETKYIIGEKELNMMKENAVIVNTARGGLIDENALYDALKNNKIWGAGIDVFEQEPPKNKELLDLNNIVVGSHCAASTFEAVDNMGIMAANNIIENIK</sequence>
<proteinExistence type="inferred from homology"/>
<feature type="domain" description="D-isomer specific 2-hydroxyacid dehydrogenase catalytic" evidence="5">
    <location>
        <begin position="16"/>
        <end position="305"/>
    </location>
</feature>
<comment type="caution">
    <text evidence="7">The sequence shown here is derived from an EMBL/GenBank/DDBJ whole genome shotgun (WGS) entry which is preliminary data.</text>
</comment>
<gene>
    <name evidence="7" type="primary">hprA_2</name>
    <name evidence="7" type="ORF">WY13_03688</name>
</gene>
<dbReference type="RefSeq" id="WP_063556936.1">
    <property type="nucleotide sequence ID" value="NZ_LITT01000062.1"/>
</dbReference>
<evidence type="ECO:0000259" key="5">
    <source>
        <dbReference type="Pfam" id="PF00389"/>
    </source>
</evidence>
<dbReference type="InterPro" id="IPR036291">
    <property type="entry name" value="NAD(P)-bd_dom_sf"/>
</dbReference>
<dbReference type="InterPro" id="IPR006140">
    <property type="entry name" value="D-isomer_DH_NAD-bd"/>
</dbReference>
<dbReference type="PANTHER" id="PTHR42789:SF1">
    <property type="entry name" value="D-ISOMER SPECIFIC 2-HYDROXYACID DEHYDROGENASE FAMILY PROTEIN (AFU_ORTHOLOGUE AFUA_6G10090)"/>
    <property type="match status" value="1"/>
</dbReference>
<dbReference type="Pfam" id="PF00389">
    <property type="entry name" value="2-Hacid_dh"/>
    <property type="match status" value="1"/>
</dbReference>
<dbReference type="OrthoDB" id="9805416at2"/>
<dbReference type="PANTHER" id="PTHR42789">
    <property type="entry name" value="D-ISOMER SPECIFIC 2-HYDROXYACID DEHYDROGENASE FAMILY PROTEIN (AFU_ORTHOLOGUE AFUA_6G10090)"/>
    <property type="match status" value="1"/>
</dbReference>
<keyword evidence="2 4" id="KW-0560">Oxidoreductase</keyword>
<comment type="similarity">
    <text evidence="1 4">Belongs to the D-isomer specific 2-hydroxyacid dehydrogenase family.</text>
</comment>
<protein>
    <submittedName>
        <fullName evidence="7">Glycerate dehydrogenase</fullName>
        <ecNumber evidence="7">1.1.1.29</ecNumber>
    </submittedName>
</protein>
<evidence type="ECO:0000313" key="7">
    <source>
        <dbReference type="EMBL" id="OAA83360.1"/>
    </source>
</evidence>
<dbReference type="EMBL" id="LITT01000062">
    <property type="protein sequence ID" value="OAA83360.1"/>
    <property type="molecule type" value="Genomic_DNA"/>
</dbReference>
<dbReference type="SUPFAM" id="SSF52283">
    <property type="entry name" value="Formate/glycerate dehydrogenase catalytic domain-like"/>
    <property type="match status" value="1"/>
</dbReference>
<dbReference type="Proteomes" id="UP000077407">
    <property type="component" value="Unassembled WGS sequence"/>
</dbReference>
<dbReference type="InterPro" id="IPR006139">
    <property type="entry name" value="D-isomer_2_OHA_DH_cat_dom"/>
</dbReference>
<dbReference type="CDD" id="cd12172">
    <property type="entry name" value="PGDH_like_2"/>
    <property type="match status" value="1"/>
</dbReference>
<dbReference type="PROSITE" id="PS00671">
    <property type="entry name" value="D_2_HYDROXYACID_DH_3"/>
    <property type="match status" value="1"/>
</dbReference>
<evidence type="ECO:0000256" key="1">
    <source>
        <dbReference type="ARBA" id="ARBA00005854"/>
    </source>
</evidence>
<dbReference type="EC" id="1.1.1.29" evidence="7"/>
<accession>A0A168LKL9</accession>
<feature type="domain" description="D-isomer specific 2-hydroxyacid dehydrogenase NAD-binding" evidence="6">
    <location>
        <begin position="112"/>
        <end position="284"/>
    </location>
</feature>
<dbReference type="PROSITE" id="PS00670">
    <property type="entry name" value="D_2_HYDROXYACID_DH_2"/>
    <property type="match status" value="1"/>
</dbReference>
<organism evidence="7 8">
    <name type="scientific">Clostridium ljungdahlii</name>
    <dbReference type="NCBI Taxonomy" id="1538"/>
    <lineage>
        <taxon>Bacteria</taxon>
        <taxon>Bacillati</taxon>
        <taxon>Bacillota</taxon>
        <taxon>Clostridia</taxon>
        <taxon>Eubacteriales</taxon>
        <taxon>Clostridiaceae</taxon>
        <taxon>Clostridium</taxon>
    </lineage>
</organism>
<dbReference type="FunFam" id="3.40.50.720:FF:000203">
    <property type="entry name" value="D-3-phosphoglycerate dehydrogenase (SerA)"/>
    <property type="match status" value="1"/>
</dbReference>
<dbReference type="GO" id="GO:0008465">
    <property type="term" value="F:hydroxypyruvate reductase (NADH) activity"/>
    <property type="evidence" value="ECO:0007669"/>
    <property type="project" value="UniProtKB-EC"/>
</dbReference>
<evidence type="ECO:0000256" key="2">
    <source>
        <dbReference type="ARBA" id="ARBA00023002"/>
    </source>
</evidence>
<reference evidence="7 8" key="1">
    <citation type="journal article" date="2015" name="Biotechnol. Bioeng.">
        <title>Genome sequence and phenotypic characterization of Caulobacter segnis.</title>
        <authorList>
            <person name="Patel S."/>
            <person name="Fletcher B."/>
            <person name="Scott D.C."/>
            <person name="Ely B."/>
        </authorList>
    </citation>
    <scope>NUCLEOTIDE SEQUENCE [LARGE SCALE GENOMIC DNA]</scope>
    <source>
        <strain evidence="7 8">ERI-2</strain>
    </source>
</reference>
<dbReference type="Gene3D" id="3.40.50.720">
    <property type="entry name" value="NAD(P)-binding Rossmann-like Domain"/>
    <property type="match status" value="2"/>
</dbReference>
<dbReference type="GO" id="GO:0051287">
    <property type="term" value="F:NAD binding"/>
    <property type="evidence" value="ECO:0007669"/>
    <property type="project" value="InterPro"/>
</dbReference>
<dbReference type="Pfam" id="PF02826">
    <property type="entry name" value="2-Hacid_dh_C"/>
    <property type="match status" value="1"/>
</dbReference>
<name>A0A168LKL9_9CLOT</name>
<keyword evidence="3" id="KW-0520">NAD</keyword>
<dbReference type="InterPro" id="IPR029753">
    <property type="entry name" value="D-isomer_DH_CS"/>
</dbReference>
<evidence type="ECO:0000313" key="8">
    <source>
        <dbReference type="Proteomes" id="UP000077407"/>
    </source>
</evidence>
<evidence type="ECO:0000259" key="6">
    <source>
        <dbReference type="Pfam" id="PF02826"/>
    </source>
</evidence>
<evidence type="ECO:0000256" key="4">
    <source>
        <dbReference type="RuleBase" id="RU003719"/>
    </source>
</evidence>